<organism evidence="1 2">
    <name type="scientific">Planococcus antarcticus DSM 14505</name>
    <dbReference type="NCBI Taxonomy" id="1185653"/>
    <lineage>
        <taxon>Bacteria</taxon>
        <taxon>Bacillati</taxon>
        <taxon>Bacillota</taxon>
        <taxon>Bacilli</taxon>
        <taxon>Bacillales</taxon>
        <taxon>Caryophanaceae</taxon>
        <taxon>Planococcus</taxon>
    </lineage>
</organism>
<dbReference type="GO" id="GO:0004519">
    <property type="term" value="F:endonuclease activity"/>
    <property type="evidence" value="ECO:0007669"/>
    <property type="project" value="UniProtKB-KW"/>
</dbReference>
<protein>
    <submittedName>
        <fullName evidence="1">HNH endonuclease</fullName>
    </submittedName>
</protein>
<reference evidence="1 2" key="1">
    <citation type="journal article" date="2012" name="J. Bacteriol.">
        <title>Genome Sequence of the Antarctic Psychrophile Bacterium Planococcus antarcticus DSM 14505.</title>
        <authorList>
            <person name="Margolles A."/>
            <person name="Gueimonde M."/>
            <person name="Sanchez B."/>
        </authorList>
    </citation>
    <scope>NUCLEOTIDE SEQUENCE [LARGE SCALE GENOMIC DNA]</scope>
    <source>
        <strain evidence="1 2">DSM 14505</strain>
    </source>
</reference>
<evidence type="ECO:0000313" key="2">
    <source>
        <dbReference type="Proteomes" id="UP000004725"/>
    </source>
</evidence>
<dbReference type="RefSeq" id="WP_006830632.1">
    <property type="nucleotide sequence ID" value="NZ_AJYB01000043.1"/>
</dbReference>
<comment type="caution">
    <text evidence="1">The sequence shown here is derived from an EMBL/GenBank/DDBJ whole genome shotgun (WGS) entry which is preliminary data.</text>
</comment>
<keyword evidence="1" id="KW-0378">Hydrolase</keyword>
<name>A0AA87IM38_9BACL</name>
<proteinExistence type="predicted"/>
<dbReference type="Proteomes" id="UP000004725">
    <property type="component" value="Unassembled WGS sequence"/>
</dbReference>
<accession>A0AA87IM38</accession>
<dbReference type="EMBL" id="AJYB01000043">
    <property type="protein sequence ID" value="EIM05993.1"/>
    <property type="molecule type" value="Genomic_DNA"/>
</dbReference>
<evidence type="ECO:0000313" key="1">
    <source>
        <dbReference type="EMBL" id="EIM05993.1"/>
    </source>
</evidence>
<keyword evidence="1" id="KW-0540">Nuclease</keyword>
<dbReference type="AlphaFoldDB" id="A0AA87IM38"/>
<gene>
    <name evidence="1" type="ORF">A1A1_13352</name>
</gene>
<sequence length="87" mass="9810">MKVLSSQTVKTTSYKYVSLRAILENLYKTTSELEVSFGQLAESFAKLYSNVVLRNGYSQGQQAQIEKDLRKIQLNFNIPAGASFELL</sequence>
<keyword evidence="1" id="KW-0255">Endonuclease</keyword>